<dbReference type="Pfam" id="PF07992">
    <property type="entry name" value="Pyr_redox_2"/>
    <property type="match status" value="1"/>
</dbReference>
<evidence type="ECO:0000259" key="3">
    <source>
        <dbReference type="Pfam" id="PF07992"/>
    </source>
</evidence>
<evidence type="ECO:0000256" key="1">
    <source>
        <dbReference type="ARBA" id="ARBA00023002"/>
    </source>
</evidence>
<dbReference type="PANTHER" id="PTHR43539:SF78">
    <property type="entry name" value="FLAVIN-CONTAINING MONOOXYGENASE"/>
    <property type="match status" value="1"/>
</dbReference>
<organism evidence="4 5">
    <name type="scientific">Arthrobacter burdickii</name>
    <dbReference type="NCBI Taxonomy" id="3035920"/>
    <lineage>
        <taxon>Bacteria</taxon>
        <taxon>Bacillati</taxon>
        <taxon>Actinomycetota</taxon>
        <taxon>Actinomycetes</taxon>
        <taxon>Micrococcales</taxon>
        <taxon>Micrococcaceae</taxon>
        <taxon>Arthrobacter</taxon>
    </lineage>
</organism>
<dbReference type="PANTHER" id="PTHR43539">
    <property type="entry name" value="FLAVIN-BINDING MONOOXYGENASE-LIKE PROTEIN (AFU_ORTHOLOGUE AFUA_4G09220)"/>
    <property type="match status" value="1"/>
</dbReference>
<dbReference type="Proteomes" id="UP001174209">
    <property type="component" value="Unassembled WGS sequence"/>
</dbReference>
<keyword evidence="5" id="KW-1185">Reference proteome</keyword>
<sequence length="396" mass="42192">MRGLSAGQTGQVLDGPVRRVRVVVIGAGQAGLSSAYHLRRRGLEPHRDFVVLDANPAPGGAWLHRWPALTFDAAHALHDLPGFPLGTPDPKEPASSVVNRYYGAFEREFDLPVVRPVSVVRVGSGSDEAPDREDLHARDLHGGDRGPLHVTTTGGTWVADVVINATGTWDRPYWPYYRGRDVFAGRQLHTQNYRSADEFPGQSVLVVGGGTSAVQFLLQLHAAGARPLWSTRRPPEFTRRPFDPEWGREVEAEVNARTSAGLPPASVVSVTGLSLTPQYQAGIDAGILVSRGPLAELRERSAVFADGSEEPVDAVLWATGFRAALDHLAPLHLREPGGGIRMDGVHVLKEPRLLLVGYGASASTLGASRAGRAAATAALGRLRSIADSGATGNLAG</sequence>
<evidence type="ECO:0000256" key="2">
    <source>
        <dbReference type="SAM" id="MobiDB-lite"/>
    </source>
</evidence>
<protein>
    <submittedName>
        <fullName evidence="4">FAD-dependent oxidoreductase</fullName>
    </submittedName>
</protein>
<comment type="caution">
    <text evidence="4">The sequence shown here is derived from an EMBL/GenBank/DDBJ whole genome shotgun (WGS) entry which is preliminary data.</text>
</comment>
<keyword evidence="1" id="KW-0560">Oxidoreductase</keyword>
<evidence type="ECO:0000313" key="4">
    <source>
        <dbReference type="EMBL" id="MDN4612466.1"/>
    </source>
</evidence>
<dbReference type="PRINTS" id="PR00368">
    <property type="entry name" value="FADPNR"/>
</dbReference>
<dbReference type="InterPro" id="IPR050982">
    <property type="entry name" value="Auxin_biosynth/cation_transpt"/>
</dbReference>
<dbReference type="PRINTS" id="PR00411">
    <property type="entry name" value="PNDRDTASEI"/>
</dbReference>
<dbReference type="InterPro" id="IPR036188">
    <property type="entry name" value="FAD/NAD-bd_sf"/>
</dbReference>
<evidence type="ECO:0000313" key="5">
    <source>
        <dbReference type="Proteomes" id="UP001174209"/>
    </source>
</evidence>
<dbReference type="EMBL" id="JAROCG010000002">
    <property type="protein sequence ID" value="MDN4612466.1"/>
    <property type="molecule type" value="Genomic_DNA"/>
</dbReference>
<dbReference type="RefSeq" id="WP_301229521.1">
    <property type="nucleotide sequence ID" value="NZ_JAROCG010000002.1"/>
</dbReference>
<accession>A0ABT8K6L9</accession>
<gene>
    <name evidence="4" type="ORF">P5G52_16475</name>
</gene>
<reference evidence="4" key="1">
    <citation type="submission" date="2023-06" db="EMBL/GenBank/DDBJ databases">
        <title>MT1 and MT2 Draft Genomes of Novel Species.</title>
        <authorList>
            <person name="Venkateswaran K."/>
        </authorList>
    </citation>
    <scope>NUCLEOTIDE SEQUENCE</scope>
    <source>
        <strain evidence="4">IIF3SC-B10</strain>
    </source>
</reference>
<proteinExistence type="predicted"/>
<dbReference type="Gene3D" id="3.50.50.60">
    <property type="entry name" value="FAD/NAD(P)-binding domain"/>
    <property type="match status" value="1"/>
</dbReference>
<dbReference type="SUPFAM" id="SSF51905">
    <property type="entry name" value="FAD/NAD(P)-binding domain"/>
    <property type="match status" value="2"/>
</dbReference>
<feature type="region of interest" description="Disordered" evidence="2">
    <location>
        <begin position="123"/>
        <end position="148"/>
    </location>
</feature>
<feature type="domain" description="FAD/NAD(P)-binding" evidence="3">
    <location>
        <begin position="21"/>
        <end position="343"/>
    </location>
</feature>
<dbReference type="InterPro" id="IPR023753">
    <property type="entry name" value="FAD/NAD-binding_dom"/>
</dbReference>
<name>A0ABT8K6L9_9MICC</name>
<feature type="compositionally biased region" description="Basic and acidic residues" evidence="2">
    <location>
        <begin position="132"/>
        <end position="147"/>
    </location>
</feature>